<name>A0ABS8V5T6_DATST</name>
<dbReference type="EMBL" id="JACEIK010003382">
    <property type="protein sequence ID" value="MCD9641514.1"/>
    <property type="molecule type" value="Genomic_DNA"/>
</dbReference>
<keyword evidence="2" id="KW-1185">Reference proteome</keyword>
<protein>
    <submittedName>
        <fullName evidence="1">Uncharacterized protein</fullName>
    </submittedName>
</protein>
<organism evidence="1 2">
    <name type="scientific">Datura stramonium</name>
    <name type="common">Jimsonweed</name>
    <name type="synonym">Common thornapple</name>
    <dbReference type="NCBI Taxonomy" id="4076"/>
    <lineage>
        <taxon>Eukaryota</taxon>
        <taxon>Viridiplantae</taxon>
        <taxon>Streptophyta</taxon>
        <taxon>Embryophyta</taxon>
        <taxon>Tracheophyta</taxon>
        <taxon>Spermatophyta</taxon>
        <taxon>Magnoliopsida</taxon>
        <taxon>eudicotyledons</taxon>
        <taxon>Gunneridae</taxon>
        <taxon>Pentapetalae</taxon>
        <taxon>asterids</taxon>
        <taxon>lamiids</taxon>
        <taxon>Solanales</taxon>
        <taxon>Solanaceae</taxon>
        <taxon>Solanoideae</taxon>
        <taxon>Datureae</taxon>
        <taxon>Datura</taxon>
    </lineage>
</organism>
<sequence>MKVVKEGCRFKCRNGNLLIHQCKSSYNEGRYDRICLRFCPTSSQKQNLVLLLIYLAVSNSELPIHSYWARPSAAHDGSPCRKVLPKSCSMLLILSVRLLGPRDPGSWPSESSSQSAVQVTEHTFRGGQAIPLANQAIKHTFLGAQGSHLSASLLICDSSVPFANQAIKYTFFGAQGSSPHSQPCICT</sequence>
<evidence type="ECO:0000313" key="2">
    <source>
        <dbReference type="Proteomes" id="UP000823775"/>
    </source>
</evidence>
<gene>
    <name evidence="1" type="ORF">HAX54_027727</name>
</gene>
<proteinExistence type="predicted"/>
<dbReference type="Proteomes" id="UP000823775">
    <property type="component" value="Unassembled WGS sequence"/>
</dbReference>
<accession>A0ABS8V5T6</accession>
<evidence type="ECO:0000313" key="1">
    <source>
        <dbReference type="EMBL" id="MCD9641514.1"/>
    </source>
</evidence>
<comment type="caution">
    <text evidence="1">The sequence shown here is derived from an EMBL/GenBank/DDBJ whole genome shotgun (WGS) entry which is preliminary data.</text>
</comment>
<reference evidence="1 2" key="1">
    <citation type="journal article" date="2021" name="BMC Genomics">
        <title>Datura genome reveals duplications of psychoactive alkaloid biosynthetic genes and high mutation rate following tissue culture.</title>
        <authorList>
            <person name="Rajewski A."/>
            <person name="Carter-House D."/>
            <person name="Stajich J."/>
            <person name="Litt A."/>
        </authorList>
    </citation>
    <scope>NUCLEOTIDE SEQUENCE [LARGE SCALE GENOMIC DNA]</scope>
    <source>
        <strain evidence="1">AR-01</strain>
    </source>
</reference>